<evidence type="ECO:0000313" key="2">
    <source>
        <dbReference type="Proteomes" id="UP000570851"/>
    </source>
</evidence>
<protein>
    <recommendedName>
        <fullName evidence="3">PEP-CTERM sorting domain-containing protein</fullName>
    </recommendedName>
</protein>
<comment type="caution">
    <text evidence="1">The sequence shown here is derived from an EMBL/GenBank/DDBJ whole genome shotgun (WGS) entry which is preliminary data.</text>
</comment>
<sequence>MKALTQIKKGSAIAIGSIGLAAIATLSVALPSPVKAATVQGLAFSVSSGPDPNGYGIYFSSSTSNPFSNPPGKNEVGSYYNEDIRGLSEYNLAGLSTTSLATVSFNVFQSGGLFPAQNDFPFTGNIKVISYLGNNEENLYDYQAPSIATIGSFSTANLATGNTLSFDITSIFNSAINNGYSSLGIRLQVDDGTNPDGGAWTFDSFRLTTVPEPNSVPALMVVVFGTGFILKTRVKQKLGVIPGKRLS</sequence>
<dbReference type="EMBL" id="JACKZP010000002">
    <property type="protein sequence ID" value="MBC1300410.1"/>
    <property type="molecule type" value="Genomic_DNA"/>
</dbReference>
<keyword evidence="2" id="KW-1185">Reference proteome</keyword>
<dbReference type="GeneID" id="58721793"/>
<organism evidence="1 2">
    <name type="scientific">Trichormus variabilis N2B</name>
    <dbReference type="NCBI Taxonomy" id="2681315"/>
    <lineage>
        <taxon>Bacteria</taxon>
        <taxon>Bacillati</taxon>
        <taxon>Cyanobacteriota</taxon>
        <taxon>Cyanophyceae</taxon>
        <taxon>Nostocales</taxon>
        <taxon>Nostocaceae</taxon>
        <taxon>Trichormus</taxon>
    </lineage>
</organism>
<accession>A0ABR6S1Y6</accession>
<evidence type="ECO:0000313" key="1">
    <source>
        <dbReference type="EMBL" id="MBC1300410.1"/>
    </source>
</evidence>
<name>A0ABR6S1Y6_ANAVA</name>
<proteinExistence type="predicted"/>
<dbReference type="Proteomes" id="UP000570851">
    <property type="component" value="Unassembled WGS sequence"/>
</dbReference>
<reference evidence="1 2" key="1">
    <citation type="submission" date="2019-11" db="EMBL/GenBank/DDBJ databases">
        <title>Comparison of genomes from free-living endosymbiotic cyanobacteria isolated from Azolla.</title>
        <authorList>
            <person name="Thiel T."/>
            <person name="Pratte B."/>
        </authorList>
    </citation>
    <scope>NUCLEOTIDE SEQUENCE [LARGE SCALE GENOMIC DNA]</scope>
    <source>
        <strain evidence="1 2">N2B</strain>
    </source>
</reference>
<evidence type="ECO:0008006" key="3">
    <source>
        <dbReference type="Google" id="ProtNLM"/>
    </source>
</evidence>
<dbReference type="RefSeq" id="WP_011320921.1">
    <property type="nucleotide sequence ID" value="NZ_JACKZP010000002.1"/>
</dbReference>
<gene>
    <name evidence="1" type="ORF">GNE12_00595</name>
</gene>